<evidence type="ECO:0000256" key="6">
    <source>
        <dbReference type="ARBA" id="ARBA00023136"/>
    </source>
</evidence>
<feature type="transmembrane region" description="Helical" evidence="7">
    <location>
        <begin position="247"/>
        <end position="265"/>
    </location>
</feature>
<name>A0A1H3W4T5_9BACT</name>
<evidence type="ECO:0000313" key="11">
    <source>
        <dbReference type="Proteomes" id="UP000199409"/>
    </source>
</evidence>
<evidence type="ECO:0000256" key="1">
    <source>
        <dbReference type="ARBA" id="ARBA00004651"/>
    </source>
</evidence>
<sequence length="385" mass="42745">MRRQLKILEYTLSSLIRRKAKNFSLIVVYAFTIATLGSVLFLTHALKEEATGSLTEAPALTVQRISAGRHDLIPTHYTTTIKHLPGVKSVTPRVWGYYYDSLIKANLTLIGSNNPPAELLLLDGNLPENPQECAIGKGVADAFGPAIGDNLVLEDNEQKSNRFKITGIFQAESSLLTNDLVILPETTLRTFFSMDPEMATDLVVEVYNPREIKTLAKKIKYLLPDTRPISRDEILHTYDTLFNWRSGMMLAVAIAALISFCILAWDKATGISATEKQEIGILKALGWETADVLTAKFWEGLVLSLTSFLLGILAAWIHVFVFAAPALVPLLKGWSVLFPKFQLTPAIDFYQLFVLAFLTIGPYLVCTIIPSWKTAVTDPEQIMRG</sequence>
<dbReference type="GO" id="GO:0098797">
    <property type="term" value="C:plasma membrane protein complex"/>
    <property type="evidence" value="ECO:0007669"/>
    <property type="project" value="TreeGrafter"/>
</dbReference>
<evidence type="ECO:0000256" key="7">
    <source>
        <dbReference type="SAM" id="Phobius"/>
    </source>
</evidence>
<keyword evidence="6 7" id="KW-0472">Membrane</keyword>
<dbReference type="PANTHER" id="PTHR30489">
    <property type="entry name" value="LIPOPROTEIN-RELEASING SYSTEM TRANSMEMBRANE PROTEIN LOLE"/>
    <property type="match status" value="1"/>
</dbReference>
<feature type="transmembrane region" description="Helical" evidence="7">
    <location>
        <begin position="352"/>
        <end position="372"/>
    </location>
</feature>
<evidence type="ECO:0000256" key="2">
    <source>
        <dbReference type="ARBA" id="ARBA00005236"/>
    </source>
</evidence>
<organism evidence="10 11">
    <name type="scientific">Desulfuromusa kysingii</name>
    <dbReference type="NCBI Taxonomy" id="37625"/>
    <lineage>
        <taxon>Bacteria</taxon>
        <taxon>Pseudomonadati</taxon>
        <taxon>Thermodesulfobacteriota</taxon>
        <taxon>Desulfuromonadia</taxon>
        <taxon>Desulfuromonadales</taxon>
        <taxon>Geopsychrobacteraceae</taxon>
        <taxon>Desulfuromusa</taxon>
    </lineage>
</organism>
<evidence type="ECO:0000313" key="10">
    <source>
        <dbReference type="EMBL" id="SDZ82125.1"/>
    </source>
</evidence>
<evidence type="ECO:0000259" key="9">
    <source>
        <dbReference type="Pfam" id="PF12704"/>
    </source>
</evidence>
<dbReference type="OrthoDB" id="8522929at2"/>
<dbReference type="PANTHER" id="PTHR30489:SF0">
    <property type="entry name" value="LIPOPROTEIN-RELEASING SYSTEM TRANSMEMBRANE PROTEIN LOLE"/>
    <property type="match status" value="1"/>
</dbReference>
<dbReference type="AlphaFoldDB" id="A0A1H3W4T5"/>
<keyword evidence="4 7" id="KW-0812">Transmembrane</keyword>
<feature type="transmembrane region" description="Helical" evidence="7">
    <location>
        <begin position="308"/>
        <end position="331"/>
    </location>
</feature>
<dbReference type="InterPro" id="IPR025857">
    <property type="entry name" value="MacB_PCD"/>
</dbReference>
<protein>
    <submittedName>
        <fullName evidence="10">ABC-type transport system, involved in lipoprotein release, permease component</fullName>
    </submittedName>
</protein>
<gene>
    <name evidence="10" type="ORF">SAMN05660420_00476</name>
</gene>
<dbReference type="InterPro" id="IPR051447">
    <property type="entry name" value="Lipoprotein-release_system"/>
</dbReference>
<dbReference type="Pfam" id="PF12704">
    <property type="entry name" value="MacB_PCD"/>
    <property type="match status" value="1"/>
</dbReference>
<feature type="transmembrane region" description="Helical" evidence="7">
    <location>
        <begin position="23"/>
        <end position="43"/>
    </location>
</feature>
<evidence type="ECO:0000256" key="3">
    <source>
        <dbReference type="ARBA" id="ARBA00022475"/>
    </source>
</evidence>
<dbReference type="EMBL" id="FNQN01000001">
    <property type="protein sequence ID" value="SDZ82125.1"/>
    <property type="molecule type" value="Genomic_DNA"/>
</dbReference>
<keyword evidence="5 7" id="KW-1133">Transmembrane helix</keyword>
<feature type="domain" description="MacB-like periplasmic core" evidence="9">
    <location>
        <begin position="32"/>
        <end position="220"/>
    </location>
</feature>
<keyword evidence="11" id="KW-1185">Reference proteome</keyword>
<dbReference type="RefSeq" id="WP_092344327.1">
    <property type="nucleotide sequence ID" value="NZ_FNQN01000001.1"/>
</dbReference>
<dbReference type="Pfam" id="PF02687">
    <property type="entry name" value="FtsX"/>
    <property type="match status" value="1"/>
</dbReference>
<keyword evidence="3" id="KW-1003">Cell membrane</keyword>
<proteinExistence type="inferred from homology"/>
<dbReference type="Proteomes" id="UP000199409">
    <property type="component" value="Unassembled WGS sequence"/>
</dbReference>
<evidence type="ECO:0000259" key="8">
    <source>
        <dbReference type="Pfam" id="PF02687"/>
    </source>
</evidence>
<comment type="similarity">
    <text evidence="2">Belongs to the ABC-4 integral membrane protein family. LolC/E subfamily.</text>
</comment>
<dbReference type="InterPro" id="IPR003838">
    <property type="entry name" value="ABC3_permease_C"/>
</dbReference>
<feature type="domain" description="ABC3 transporter permease C-terminal" evidence="8">
    <location>
        <begin position="250"/>
        <end position="375"/>
    </location>
</feature>
<dbReference type="STRING" id="37625.SAMN05660420_00476"/>
<evidence type="ECO:0000256" key="5">
    <source>
        <dbReference type="ARBA" id="ARBA00022989"/>
    </source>
</evidence>
<accession>A0A1H3W4T5</accession>
<evidence type="ECO:0000256" key="4">
    <source>
        <dbReference type="ARBA" id="ARBA00022692"/>
    </source>
</evidence>
<comment type="subcellular location">
    <subcellularLocation>
        <location evidence="1">Cell membrane</location>
        <topology evidence="1">Multi-pass membrane protein</topology>
    </subcellularLocation>
</comment>
<reference evidence="10 11" key="1">
    <citation type="submission" date="2016-10" db="EMBL/GenBank/DDBJ databases">
        <authorList>
            <person name="de Groot N.N."/>
        </authorList>
    </citation>
    <scope>NUCLEOTIDE SEQUENCE [LARGE SCALE GENOMIC DNA]</scope>
    <source>
        <strain evidence="10 11">DSM 7343</strain>
    </source>
</reference>
<keyword evidence="10" id="KW-0449">Lipoprotein</keyword>
<dbReference type="GO" id="GO:0044874">
    <property type="term" value="P:lipoprotein localization to outer membrane"/>
    <property type="evidence" value="ECO:0007669"/>
    <property type="project" value="TreeGrafter"/>
</dbReference>